<proteinExistence type="predicted"/>
<comment type="caution">
    <text evidence="1">The sequence shown here is derived from an EMBL/GenBank/DDBJ whole genome shotgun (WGS) entry which is preliminary data.</text>
</comment>
<dbReference type="EMBL" id="WIPH01000003">
    <property type="protein sequence ID" value="MQR98118.1"/>
    <property type="molecule type" value="Genomic_DNA"/>
</dbReference>
<dbReference type="CDD" id="cd16439">
    <property type="entry name" value="beta_Kdo_transferase_KpsC_2"/>
    <property type="match status" value="1"/>
</dbReference>
<protein>
    <submittedName>
        <fullName evidence="1">Uncharacterized protein</fullName>
    </submittedName>
</protein>
<evidence type="ECO:0000313" key="1">
    <source>
        <dbReference type="EMBL" id="MQR98118.1"/>
    </source>
</evidence>
<evidence type="ECO:0000313" key="2">
    <source>
        <dbReference type="Proteomes" id="UP000432209"/>
    </source>
</evidence>
<dbReference type="GO" id="GO:0000271">
    <property type="term" value="P:polysaccharide biosynthetic process"/>
    <property type="evidence" value="ECO:0007669"/>
    <property type="project" value="InterPro"/>
</dbReference>
<dbReference type="GO" id="GO:0015774">
    <property type="term" value="P:polysaccharide transport"/>
    <property type="evidence" value="ECO:0007669"/>
    <property type="project" value="InterPro"/>
</dbReference>
<accession>A0A7X1SN83</accession>
<organism evidence="1 2">
    <name type="scientific">Gluconobacter aidae</name>
    <dbReference type="NCBI Taxonomy" id="2662454"/>
    <lineage>
        <taxon>Bacteria</taxon>
        <taxon>Pseudomonadati</taxon>
        <taxon>Pseudomonadota</taxon>
        <taxon>Alphaproteobacteria</taxon>
        <taxon>Acetobacterales</taxon>
        <taxon>Acetobacteraceae</taxon>
        <taxon>Gluconobacter</taxon>
    </lineage>
</organism>
<name>A0A7X1SN83_9PROT</name>
<gene>
    <name evidence="1" type="ORF">GFJ39_02695</name>
</gene>
<dbReference type="AlphaFoldDB" id="A0A7X1SN83"/>
<keyword evidence="2" id="KW-1185">Reference proteome</keyword>
<dbReference type="Proteomes" id="UP000432209">
    <property type="component" value="Unassembled WGS sequence"/>
</dbReference>
<dbReference type="InterPro" id="IPR007833">
    <property type="entry name" value="Capsule_polysaccharide_synth"/>
</dbReference>
<sequence length="565" mass="62748">MTFLRIPPPLTLDVPVSGRPIRDWRSFSGKTTTEAILLQRLRAERLGGAFWLPARSEKGHFDHLVSGGGDWEQTRKIIQTILTQHSGQTICVTMPAGEGLPAFPRTFRHENVVFFQPSEPHALLQRCTAVWGSKPDDLTLLGAVYGRPVKLLNPHDTFESFSTGQAMGWLTEGVEWSSPFTGRRVDFAAMVEIVSDVKRAWLQKRNLGVCVGMAWWKRRRIRQFFEGSGVPVVFRSRSFAAVRSAESRGRGIAVWVSRVPRGLFRLSAAANIPVARVEDGFLRSIGLGSDLLPPSSIVLDQRGIYFDPSCRSDLECLLSSTEFTEALRVRAAALMKVLVERNISKYGASPPTGFYRDIPAGKRILLVPGQVGDDLSIRLGCSEIADNLSLLKVVRQRNPGAYIIFRPHPDVDAGHRKGHVPDDVVLLYADEIQRGGSMTALIACVDEVHTMTSLAGFEALLRKRSVVTYGQPFYAGWGLTEDMAPPIARRGRQLSLEDLVAATLILYPCYLDPVTLLPCGPEILIERLSQPELWKPGLVTRLRRVQGRLYKHVAHLVSSSARKSK</sequence>
<reference evidence="1 2" key="1">
    <citation type="submission" date="2019-10" db="EMBL/GenBank/DDBJ databases">
        <title>Gluconobacter aidae sp. nov., a novel species of acetic acid bacteria isolated in Thailand.</title>
        <authorList>
            <person name="Yukphan P."/>
            <person name="Charoenyingcharoen P."/>
            <person name="Malimas S."/>
            <person name="Muramatsu Y."/>
            <person name="Nakagawa Y."/>
            <person name="Tanasupawat S."/>
            <person name="Yamada Y."/>
        </authorList>
    </citation>
    <scope>NUCLEOTIDE SEQUENCE [LARGE SCALE GENOMIC DNA]</scope>
    <source>
        <strain evidence="1 2">AC10</strain>
    </source>
</reference>
<dbReference type="Pfam" id="PF05159">
    <property type="entry name" value="Capsule_synth"/>
    <property type="match status" value="2"/>
</dbReference>